<gene>
    <name evidence="1" type="ORF">E0486_01500</name>
</gene>
<evidence type="ECO:0000313" key="2">
    <source>
        <dbReference type="Proteomes" id="UP000295164"/>
    </source>
</evidence>
<organism evidence="1 2">
    <name type="scientific">Flaviaesturariibacter aridisoli</name>
    <dbReference type="NCBI Taxonomy" id="2545761"/>
    <lineage>
        <taxon>Bacteria</taxon>
        <taxon>Pseudomonadati</taxon>
        <taxon>Bacteroidota</taxon>
        <taxon>Chitinophagia</taxon>
        <taxon>Chitinophagales</taxon>
        <taxon>Chitinophagaceae</taxon>
        <taxon>Flaviaestuariibacter</taxon>
    </lineage>
</organism>
<name>A0A4R4E682_9BACT</name>
<reference evidence="1 2" key="1">
    <citation type="submission" date="2019-03" db="EMBL/GenBank/DDBJ databases">
        <authorList>
            <person name="Kim M.K.M."/>
        </authorList>
    </citation>
    <scope>NUCLEOTIDE SEQUENCE [LARGE SCALE GENOMIC DNA]</scope>
    <source>
        <strain evidence="1 2">17J68-15</strain>
    </source>
</reference>
<dbReference type="RefSeq" id="WP_131850364.1">
    <property type="nucleotide sequence ID" value="NZ_SKFH01000001.1"/>
</dbReference>
<accession>A0A4R4E682</accession>
<keyword evidence="2" id="KW-1185">Reference proteome</keyword>
<comment type="caution">
    <text evidence="1">The sequence shown here is derived from an EMBL/GenBank/DDBJ whole genome shotgun (WGS) entry which is preliminary data.</text>
</comment>
<proteinExistence type="predicted"/>
<dbReference type="Proteomes" id="UP000295164">
    <property type="component" value="Unassembled WGS sequence"/>
</dbReference>
<evidence type="ECO:0000313" key="1">
    <source>
        <dbReference type="EMBL" id="TCZ75009.1"/>
    </source>
</evidence>
<dbReference type="AlphaFoldDB" id="A0A4R4E682"/>
<dbReference type="EMBL" id="SKFH01000001">
    <property type="protein sequence ID" value="TCZ75009.1"/>
    <property type="molecule type" value="Genomic_DNA"/>
</dbReference>
<protein>
    <submittedName>
        <fullName evidence="1">Uncharacterized protein</fullName>
    </submittedName>
</protein>
<sequence>MALQPTSSSPVSTCPARGWVCFADKTVNHLPRPPDGTSIFDKGTAASIRATSDFASGIRQPIQATSGFDNAIAQTIHGTVDFDNAIARWIDAPVGFDRCIPPTIRRLSDFDNPNLPKQLIINSLCASIL</sequence>